<dbReference type="SMART" id="SM00073">
    <property type="entry name" value="HPT"/>
    <property type="match status" value="1"/>
</dbReference>
<evidence type="ECO:0000259" key="16">
    <source>
        <dbReference type="PROSITE" id="PS50109"/>
    </source>
</evidence>
<evidence type="ECO:0000313" key="20">
    <source>
        <dbReference type="EMBL" id="GFO70485.1"/>
    </source>
</evidence>
<dbReference type="SUPFAM" id="SSF47226">
    <property type="entry name" value="Histidine-containing phosphotransfer domain, HPT domain"/>
    <property type="match status" value="1"/>
</dbReference>
<dbReference type="PROSITE" id="PS50109">
    <property type="entry name" value="HIS_KIN"/>
    <property type="match status" value="1"/>
</dbReference>
<dbReference type="Pfam" id="PF01627">
    <property type="entry name" value="Hpt"/>
    <property type="match status" value="1"/>
</dbReference>
<dbReference type="EC" id="2.7.13.3" evidence="3"/>
<dbReference type="InterPro" id="IPR003660">
    <property type="entry name" value="HAMP_dom"/>
</dbReference>
<dbReference type="SUPFAM" id="SSF52172">
    <property type="entry name" value="CheY-like"/>
    <property type="match status" value="2"/>
</dbReference>
<feature type="modified residue" description="4-aspartylphosphate" evidence="13">
    <location>
        <position position="735"/>
    </location>
</feature>
<dbReference type="PROSITE" id="PS50885">
    <property type="entry name" value="HAMP"/>
    <property type="match status" value="1"/>
</dbReference>
<evidence type="ECO:0000256" key="7">
    <source>
        <dbReference type="ARBA" id="ARBA00022777"/>
    </source>
</evidence>
<dbReference type="Pfam" id="PF00512">
    <property type="entry name" value="HisKA"/>
    <property type="match status" value="1"/>
</dbReference>
<evidence type="ECO:0000256" key="10">
    <source>
        <dbReference type="ARBA" id="ARBA00064003"/>
    </source>
</evidence>
<dbReference type="InterPro" id="IPR003661">
    <property type="entry name" value="HisK_dim/P_dom"/>
</dbReference>
<dbReference type="SMART" id="SM00388">
    <property type="entry name" value="HisKA"/>
    <property type="match status" value="1"/>
</dbReference>
<dbReference type="GO" id="GO:0000155">
    <property type="term" value="F:phosphorelay sensor kinase activity"/>
    <property type="evidence" value="ECO:0007669"/>
    <property type="project" value="InterPro"/>
</dbReference>
<feature type="modified residue" description="Phosphohistidine" evidence="12">
    <location>
        <position position="891"/>
    </location>
</feature>
<feature type="region of interest" description="Disordered" evidence="14">
    <location>
        <begin position="815"/>
        <end position="834"/>
    </location>
</feature>
<evidence type="ECO:0000256" key="14">
    <source>
        <dbReference type="SAM" id="MobiDB-lite"/>
    </source>
</evidence>
<evidence type="ECO:0000259" key="17">
    <source>
        <dbReference type="PROSITE" id="PS50110"/>
    </source>
</evidence>
<dbReference type="InterPro" id="IPR004358">
    <property type="entry name" value="Sig_transdc_His_kin-like_C"/>
</dbReference>
<keyword evidence="4 13" id="KW-0597">Phosphoprotein</keyword>
<evidence type="ECO:0000259" key="18">
    <source>
        <dbReference type="PROSITE" id="PS50885"/>
    </source>
</evidence>
<dbReference type="FunFam" id="3.30.565.10:FF:000010">
    <property type="entry name" value="Sensor histidine kinase RcsC"/>
    <property type="match status" value="1"/>
</dbReference>
<feature type="domain" description="HAMP" evidence="18">
    <location>
        <begin position="204"/>
        <end position="257"/>
    </location>
</feature>
<reference evidence="21" key="1">
    <citation type="submission" date="2020-06" db="EMBL/GenBank/DDBJ databases">
        <title>Draft genomic sequecing of Geomonas sp. Red745.</title>
        <authorList>
            <person name="Itoh H."/>
            <person name="Xu Z.X."/>
            <person name="Ushijima N."/>
            <person name="Masuda Y."/>
            <person name="Shiratori Y."/>
            <person name="Senoo K."/>
        </authorList>
    </citation>
    <scope>NUCLEOTIDE SEQUENCE [LARGE SCALE GENOMIC DNA]</scope>
    <source>
        <strain evidence="21">Red745</strain>
    </source>
</reference>
<evidence type="ECO:0000256" key="4">
    <source>
        <dbReference type="ARBA" id="ARBA00022553"/>
    </source>
</evidence>
<feature type="modified residue" description="4-aspartylphosphate" evidence="13">
    <location>
        <position position="597"/>
    </location>
</feature>
<keyword evidence="15" id="KW-1133">Transmembrane helix</keyword>
<dbReference type="PROSITE" id="PS51257">
    <property type="entry name" value="PROKAR_LIPOPROTEIN"/>
    <property type="match status" value="1"/>
</dbReference>
<evidence type="ECO:0000256" key="5">
    <source>
        <dbReference type="ARBA" id="ARBA00022679"/>
    </source>
</evidence>
<keyword evidence="15" id="KW-0812">Transmembrane</keyword>
<dbReference type="Pfam" id="PF00072">
    <property type="entry name" value="Response_reg"/>
    <property type="match status" value="2"/>
</dbReference>
<dbReference type="Gene3D" id="1.20.120.160">
    <property type="entry name" value="HPT domain"/>
    <property type="match status" value="1"/>
</dbReference>
<evidence type="ECO:0000256" key="3">
    <source>
        <dbReference type="ARBA" id="ARBA00012438"/>
    </source>
</evidence>
<accession>A0A6V8NCY3</accession>
<dbReference type="Gene3D" id="3.40.50.2300">
    <property type="match status" value="2"/>
</dbReference>
<dbReference type="Gene3D" id="3.30.565.10">
    <property type="entry name" value="Histidine kinase-like ATPase, C-terminal domain"/>
    <property type="match status" value="1"/>
</dbReference>
<dbReference type="AlphaFoldDB" id="A0A6V8NCY3"/>
<dbReference type="InterPro" id="IPR036097">
    <property type="entry name" value="HisK_dim/P_sf"/>
</dbReference>
<comment type="subcellular location">
    <subcellularLocation>
        <location evidence="2">Membrane</location>
    </subcellularLocation>
</comment>
<keyword evidence="6" id="KW-0547">Nucleotide-binding</keyword>
<dbReference type="Gene3D" id="6.10.340.10">
    <property type="match status" value="1"/>
</dbReference>
<comment type="caution">
    <text evidence="20">The sequence shown here is derived from an EMBL/GenBank/DDBJ whole genome shotgun (WGS) entry which is preliminary data.</text>
</comment>
<feature type="domain" description="HPt" evidence="19">
    <location>
        <begin position="852"/>
        <end position="948"/>
    </location>
</feature>
<keyword evidence="21" id="KW-1185">Reference proteome</keyword>
<dbReference type="PANTHER" id="PTHR45339">
    <property type="entry name" value="HYBRID SIGNAL TRANSDUCTION HISTIDINE KINASE J"/>
    <property type="match status" value="1"/>
</dbReference>
<dbReference type="GO" id="GO:0005524">
    <property type="term" value="F:ATP binding"/>
    <property type="evidence" value="ECO:0007669"/>
    <property type="project" value="UniProtKB-KW"/>
</dbReference>
<evidence type="ECO:0000256" key="15">
    <source>
        <dbReference type="SAM" id="Phobius"/>
    </source>
</evidence>
<gene>
    <name evidence="20" type="ORF">GMLC_40640</name>
</gene>
<dbReference type="EMBL" id="BLXZ01000010">
    <property type="protein sequence ID" value="GFO70485.1"/>
    <property type="molecule type" value="Genomic_DNA"/>
</dbReference>
<dbReference type="Proteomes" id="UP000587586">
    <property type="component" value="Unassembled WGS sequence"/>
</dbReference>
<dbReference type="InterPro" id="IPR036641">
    <property type="entry name" value="HPT_dom_sf"/>
</dbReference>
<dbReference type="FunFam" id="1.10.287.130:FF:000002">
    <property type="entry name" value="Two-component osmosensing histidine kinase"/>
    <property type="match status" value="1"/>
</dbReference>
<comment type="subunit">
    <text evidence="10">At low DSF concentrations, interacts with RpfF.</text>
</comment>
<proteinExistence type="predicted"/>
<dbReference type="InterPro" id="IPR001789">
    <property type="entry name" value="Sig_transdc_resp-reg_receiver"/>
</dbReference>
<dbReference type="InterPro" id="IPR011006">
    <property type="entry name" value="CheY-like_superfamily"/>
</dbReference>
<dbReference type="SUPFAM" id="SSF55874">
    <property type="entry name" value="ATPase domain of HSP90 chaperone/DNA topoisomerase II/histidine kinase"/>
    <property type="match status" value="1"/>
</dbReference>
<evidence type="ECO:0000256" key="6">
    <source>
        <dbReference type="ARBA" id="ARBA00022741"/>
    </source>
</evidence>
<evidence type="ECO:0000313" key="21">
    <source>
        <dbReference type="Proteomes" id="UP000587586"/>
    </source>
</evidence>
<feature type="transmembrane region" description="Helical" evidence="15">
    <location>
        <begin position="177"/>
        <end position="199"/>
    </location>
</feature>
<dbReference type="CDD" id="cd17546">
    <property type="entry name" value="REC_hyHK_CKI1_RcsC-like"/>
    <property type="match status" value="2"/>
</dbReference>
<keyword evidence="5" id="KW-0808">Transferase</keyword>
<keyword evidence="8" id="KW-0067">ATP-binding</keyword>
<dbReference type="InterPro" id="IPR008207">
    <property type="entry name" value="Sig_transdc_His_kin_Hpt_dom"/>
</dbReference>
<dbReference type="SMART" id="SM00448">
    <property type="entry name" value="REC"/>
    <property type="match status" value="2"/>
</dbReference>
<dbReference type="SUPFAM" id="SSF158472">
    <property type="entry name" value="HAMP domain-like"/>
    <property type="match status" value="1"/>
</dbReference>
<protein>
    <recommendedName>
        <fullName evidence="11">Sensory/regulatory protein RpfC</fullName>
        <ecNumber evidence="3">2.7.13.3</ecNumber>
    </recommendedName>
</protein>
<dbReference type="SMART" id="SM00387">
    <property type="entry name" value="HATPase_c"/>
    <property type="match status" value="1"/>
</dbReference>
<dbReference type="InterPro" id="IPR003594">
    <property type="entry name" value="HATPase_dom"/>
</dbReference>
<dbReference type="InterPro" id="IPR036890">
    <property type="entry name" value="HATPase_C_sf"/>
</dbReference>
<dbReference type="PRINTS" id="PR00344">
    <property type="entry name" value="BCTRLSENSOR"/>
</dbReference>
<dbReference type="RefSeq" id="WP_183363101.1">
    <property type="nucleotide sequence ID" value="NZ_BLXZ01000010.1"/>
</dbReference>
<evidence type="ECO:0000259" key="19">
    <source>
        <dbReference type="PROSITE" id="PS50894"/>
    </source>
</evidence>
<evidence type="ECO:0000256" key="2">
    <source>
        <dbReference type="ARBA" id="ARBA00004370"/>
    </source>
</evidence>
<feature type="compositionally biased region" description="Basic and acidic residues" evidence="14">
    <location>
        <begin position="815"/>
        <end position="828"/>
    </location>
</feature>
<dbReference type="PROSITE" id="PS50894">
    <property type="entry name" value="HPT"/>
    <property type="match status" value="1"/>
</dbReference>
<evidence type="ECO:0000256" key="8">
    <source>
        <dbReference type="ARBA" id="ARBA00022840"/>
    </source>
</evidence>
<dbReference type="CDD" id="cd00082">
    <property type="entry name" value="HisKA"/>
    <property type="match status" value="1"/>
</dbReference>
<dbReference type="Pfam" id="PF17152">
    <property type="entry name" value="CHASE8"/>
    <property type="match status" value="1"/>
</dbReference>
<feature type="domain" description="Response regulatory" evidence="17">
    <location>
        <begin position="544"/>
        <end position="664"/>
    </location>
</feature>
<feature type="domain" description="Response regulatory" evidence="17">
    <location>
        <begin position="686"/>
        <end position="805"/>
    </location>
</feature>
<keyword evidence="9" id="KW-0902">Two-component regulatory system</keyword>
<evidence type="ECO:0000256" key="9">
    <source>
        <dbReference type="ARBA" id="ARBA00023012"/>
    </source>
</evidence>
<dbReference type="SMART" id="SM00304">
    <property type="entry name" value="HAMP"/>
    <property type="match status" value="1"/>
</dbReference>
<name>A0A6V8NCY3_9BACT</name>
<dbReference type="CDD" id="cd16922">
    <property type="entry name" value="HATPase_EvgS-ArcB-TorS-like"/>
    <property type="match status" value="1"/>
</dbReference>
<dbReference type="CDD" id="cd06225">
    <property type="entry name" value="HAMP"/>
    <property type="match status" value="1"/>
</dbReference>
<keyword evidence="7" id="KW-0418">Kinase</keyword>
<dbReference type="Pfam" id="PF02518">
    <property type="entry name" value="HATPase_c"/>
    <property type="match status" value="1"/>
</dbReference>
<organism evidence="20 21">
    <name type="scientific">Geomonas limicola</name>
    <dbReference type="NCBI Taxonomy" id="2740186"/>
    <lineage>
        <taxon>Bacteria</taxon>
        <taxon>Pseudomonadati</taxon>
        <taxon>Thermodesulfobacteriota</taxon>
        <taxon>Desulfuromonadia</taxon>
        <taxon>Geobacterales</taxon>
        <taxon>Geobacteraceae</taxon>
        <taxon>Geomonas</taxon>
    </lineage>
</organism>
<keyword evidence="15" id="KW-0472">Membrane</keyword>
<sequence length="948" mass="101406">MIRMLPNLKNLSIRRKLIALLVLTNCAVLAVVACAFVFNEATQFRTGARAEMAALAEIIGNNTSAAVAFNDRVAATETLSGLRAKPSIMAAFVLLKDGSVLASYLGQGVQPAGLGFVVTGSDGIRVDTARLFAKVRAADSPFALASDLYGTAPIVLDGQQIGTVVLRSDCRELADRLLRFFGLVVAVMLGGLALVYFLASRLQRVISDPILHLAQVMKRVSQERCYSVRAEKQGEDELGTLIDGFNEMLGQIEDREARLAAQRDQLEDQVLERTAELSQTVDKLKLSKEAAEAANLAKSQFLANMSHEIRTPMNGVLGMVGLLLQSGLSGQQRGFAEAVRSSGESLLSIINDILDFSKIEAGRLELATVAFDLVEALDEVAEMFGPGVQRKGIELTALVHEGVPRLVEGDPVRLRQILVNLVGNAVKFTGEGEVQLRVGVAERLGDEVLLRFTVTDTGIGIAPEAQERIFDSFSQADYSTTRTYGGTGLGLAIARQLAGLMGGKLGVESELGAGSTFWFTARLKQQDLPAQPDHHGVPELDGVKILLVDDNPTTLEVLQHQVAGWGMRSSLAGDAPQALELLRQAAGSDPFEVALLDLFLPGMDGIELVRTIKADPALAALPLVMLSSFGSEERAQAALDAGVLRFLNKPLGSARLKECLSSVLAGEGGGAGERSPDPTPVSFDASILVAEDNPVNQEVVRHMLTLLGCRMELAEDGIVVAEAAARGGHDLIFMDCQMPRRDGFVATTVVREWEAREGLPRIPIVALTANAIAGDRERCLAAGMDDYLSKPFDLNQLRTMLQRWIPALAREAAEPPREVQGTVERRPEPGQAGAAAPVVFDREGLLQRIGGDQAFLGMFVEKYLQSTEELLAALGVAIREGDGPGIHLKAHSIKGAAASIGAEAMRAVALEMETRAKAGELAGQDRLFARLEQGLAEFRAVSAELVAA</sequence>
<evidence type="ECO:0000256" key="11">
    <source>
        <dbReference type="ARBA" id="ARBA00068150"/>
    </source>
</evidence>
<comment type="catalytic activity">
    <reaction evidence="1">
        <text>ATP + protein L-histidine = ADP + protein N-phospho-L-histidine.</text>
        <dbReference type="EC" id="2.7.13.3"/>
    </reaction>
</comment>
<dbReference type="Pfam" id="PF00672">
    <property type="entry name" value="HAMP"/>
    <property type="match status" value="1"/>
</dbReference>
<dbReference type="InterPro" id="IPR033417">
    <property type="entry name" value="CHASE8"/>
</dbReference>
<feature type="domain" description="Histidine kinase" evidence="16">
    <location>
        <begin position="304"/>
        <end position="525"/>
    </location>
</feature>
<evidence type="ECO:0000256" key="12">
    <source>
        <dbReference type="PROSITE-ProRule" id="PRU00110"/>
    </source>
</evidence>
<dbReference type="PANTHER" id="PTHR45339:SF5">
    <property type="entry name" value="HISTIDINE KINASE"/>
    <property type="match status" value="1"/>
</dbReference>
<dbReference type="SUPFAM" id="SSF47384">
    <property type="entry name" value="Homodimeric domain of signal transducing histidine kinase"/>
    <property type="match status" value="1"/>
</dbReference>
<dbReference type="Gene3D" id="1.10.287.130">
    <property type="match status" value="1"/>
</dbReference>
<dbReference type="PROSITE" id="PS50110">
    <property type="entry name" value="RESPONSE_REGULATORY"/>
    <property type="match status" value="2"/>
</dbReference>
<dbReference type="GO" id="GO:0005886">
    <property type="term" value="C:plasma membrane"/>
    <property type="evidence" value="ECO:0007669"/>
    <property type="project" value="UniProtKB-SubCell"/>
</dbReference>
<evidence type="ECO:0000256" key="13">
    <source>
        <dbReference type="PROSITE-ProRule" id="PRU00169"/>
    </source>
</evidence>
<evidence type="ECO:0000256" key="1">
    <source>
        <dbReference type="ARBA" id="ARBA00000085"/>
    </source>
</evidence>
<dbReference type="CDD" id="cd00088">
    <property type="entry name" value="HPT"/>
    <property type="match status" value="1"/>
</dbReference>
<dbReference type="InterPro" id="IPR005467">
    <property type="entry name" value="His_kinase_dom"/>
</dbReference>